<dbReference type="Pfam" id="PF00092">
    <property type="entry name" value="VWA"/>
    <property type="match status" value="1"/>
</dbReference>
<dbReference type="SMART" id="SM00327">
    <property type="entry name" value="VWA"/>
    <property type="match status" value="1"/>
</dbReference>
<dbReference type="PANTHER" id="PTHR22550">
    <property type="entry name" value="SPORE GERMINATION PROTEIN"/>
    <property type="match status" value="1"/>
</dbReference>
<evidence type="ECO:0000256" key="4">
    <source>
        <dbReference type="ARBA" id="ARBA00023136"/>
    </source>
</evidence>
<accession>A0A4R9JZB6</accession>
<dbReference type="RefSeq" id="WP_135624697.1">
    <property type="nucleotide sequence ID" value="NZ_RQGD01000039.1"/>
</dbReference>
<proteinExistence type="predicted"/>
<dbReference type="EMBL" id="RQGD01000039">
    <property type="protein sequence ID" value="TGL57069.1"/>
    <property type="molecule type" value="Genomic_DNA"/>
</dbReference>
<dbReference type="SUPFAM" id="SSF53300">
    <property type="entry name" value="vWA-like"/>
    <property type="match status" value="1"/>
</dbReference>
<reference evidence="7" key="1">
    <citation type="journal article" date="2019" name="PLoS Negl. Trop. Dis.">
        <title>Revisiting the worldwide diversity of Leptospira species in the environment.</title>
        <authorList>
            <person name="Vincent A.T."/>
            <person name="Schiettekatte O."/>
            <person name="Bourhy P."/>
            <person name="Veyrier F.J."/>
            <person name="Picardeau M."/>
        </authorList>
    </citation>
    <scope>NUCLEOTIDE SEQUENCE [LARGE SCALE GENOMIC DNA]</scope>
    <source>
        <strain evidence="7">201702476</strain>
    </source>
</reference>
<evidence type="ECO:0000259" key="6">
    <source>
        <dbReference type="PROSITE" id="PS50234"/>
    </source>
</evidence>
<dbReference type="InterPro" id="IPR050768">
    <property type="entry name" value="UPF0353/GerABKA_families"/>
</dbReference>
<dbReference type="InterPro" id="IPR036465">
    <property type="entry name" value="vWFA_dom_sf"/>
</dbReference>
<keyword evidence="3 5" id="KW-1133">Transmembrane helix</keyword>
<dbReference type="Gene3D" id="3.40.50.410">
    <property type="entry name" value="von Willebrand factor, type A domain"/>
    <property type="match status" value="1"/>
</dbReference>
<protein>
    <submittedName>
        <fullName evidence="7">VWA domain-containing protein</fullName>
    </submittedName>
</protein>
<keyword evidence="8" id="KW-1185">Reference proteome</keyword>
<gene>
    <name evidence="7" type="ORF">EHQ58_14845</name>
</gene>
<evidence type="ECO:0000256" key="3">
    <source>
        <dbReference type="ARBA" id="ARBA00022989"/>
    </source>
</evidence>
<keyword evidence="1" id="KW-1003">Cell membrane</keyword>
<evidence type="ECO:0000256" key="2">
    <source>
        <dbReference type="ARBA" id="ARBA00022692"/>
    </source>
</evidence>
<evidence type="ECO:0000256" key="5">
    <source>
        <dbReference type="SAM" id="Phobius"/>
    </source>
</evidence>
<sequence length="330" mass="36950">MSFEYPYALLLLIGVYFVHKYGYKTDTILFAPLGWNADKKNQSSFLEKLVKKSEILAYSFLVFGLSGPSLSLPRDSIHLEGIDLTITLDLSASMQAADFRPNRLEAMKELVKEYLDDTRGNRTEIIVFSGKVYLHYPFTNNKTAMKKAIDSIHFQTIDHNKAGGTNIGDAILYSLEELKKVKVENREQAILIITDGENSGGIDPLISAKAAIKEGVHLYIVGLAGETPIEVYESDGSPFIGADGKQVVTSLKDESLQKIANEAAGLYYRAKEGDSLKSILREISELEKHPLEVKKVTERVSLFLPISILSVIFFFIFFLGNGIWFRRPLR</sequence>
<name>A0A4R9JZB6_9LEPT</name>
<feature type="domain" description="VWFA" evidence="6">
    <location>
        <begin position="83"/>
        <end position="283"/>
    </location>
</feature>
<dbReference type="Proteomes" id="UP000297693">
    <property type="component" value="Unassembled WGS sequence"/>
</dbReference>
<dbReference type="PANTHER" id="PTHR22550:SF5">
    <property type="entry name" value="LEUCINE ZIPPER PROTEIN 4"/>
    <property type="match status" value="1"/>
</dbReference>
<keyword evidence="4 5" id="KW-0472">Membrane</keyword>
<evidence type="ECO:0000313" key="8">
    <source>
        <dbReference type="Proteomes" id="UP000297693"/>
    </source>
</evidence>
<evidence type="ECO:0000313" key="7">
    <source>
        <dbReference type="EMBL" id="TGL57069.1"/>
    </source>
</evidence>
<comment type="caution">
    <text evidence="7">The sequence shown here is derived from an EMBL/GenBank/DDBJ whole genome shotgun (WGS) entry which is preliminary data.</text>
</comment>
<dbReference type="AlphaFoldDB" id="A0A4R9JZB6"/>
<organism evidence="7 8">
    <name type="scientific">Leptospira ognonensis</name>
    <dbReference type="NCBI Taxonomy" id="2484945"/>
    <lineage>
        <taxon>Bacteria</taxon>
        <taxon>Pseudomonadati</taxon>
        <taxon>Spirochaetota</taxon>
        <taxon>Spirochaetia</taxon>
        <taxon>Leptospirales</taxon>
        <taxon>Leptospiraceae</taxon>
        <taxon>Leptospira</taxon>
    </lineage>
</organism>
<feature type="transmembrane region" description="Helical" evidence="5">
    <location>
        <begin position="302"/>
        <end position="325"/>
    </location>
</feature>
<evidence type="ECO:0000256" key="1">
    <source>
        <dbReference type="ARBA" id="ARBA00022475"/>
    </source>
</evidence>
<dbReference type="PROSITE" id="PS50234">
    <property type="entry name" value="VWFA"/>
    <property type="match status" value="1"/>
</dbReference>
<keyword evidence="2 5" id="KW-0812">Transmembrane</keyword>
<dbReference type="InterPro" id="IPR002035">
    <property type="entry name" value="VWF_A"/>
</dbReference>
<dbReference type="OrthoDB" id="9807628at2"/>